<accession>A0A1M4Y4R8</accession>
<protein>
    <recommendedName>
        <fullName evidence="3">Lipoprotein</fullName>
    </recommendedName>
</protein>
<keyword evidence="2" id="KW-1185">Reference proteome</keyword>
<evidence type="ECO:0008006" key="3">
    <source>
        <dbReference type="Google" id="ProtNLM"/>
    </source>
</evidence>
<dbReference type="EMBL" id="FQUU01000005">
    <property type="protein sequence ID" value="SHF00616.1"/>
    <property type="molecule type" value="Genomic_DNA"/>
</dbReference>
<reference evidence="1 2" key="1">
    <citation type="submission" date="2016-11" db="EMBL/GenBank/DDBJ databases">
        <authorList>
            <person name="Jaros S."/>
            <person name="Januszkiewicz K."/>
            <person name="Wedrychowicz H."/>
        </authorList>
    </citation>
    <scope>NUCLEOTIDE SEQUENCE [LARGE SCALE GENOMIC DNA]</scope>
    <source>
        <strain evidence="1 2">DSM 18119</strain>
    </source>
</reference>
<gene>
    <name evidence="1" type="ORF">SAMN02745131_01592</name>
</gene>
<evidence type="ECO:0000313" key="1">
    <source>
        <dbReference type="EMBL" id="SHF00616.1"/>
    </source>
</evidence>
<dbReference type="STRING" id="1121884.SAMN02745131_01592"/>
<dbReference type="AlphaFoldDB" id="A0A1M4Y4R8"/>
<organism evidence="1 2">
    <name type="scientific">Flavisolibacter ginsengisoli DSM 18119</name>
    <dbReference type="NCBI Taxonomy" id="1121884"/>
    <lineage>
        <taxon>Bacteria</taxon>
        <taxon>Pseudomonadati</taxon>
        <taxon>Bacteroidota</taxon>
        <taxon>Chitinophagia</taxon>
        <taxon>Chitinophagales</taxon>
        <taxon>Chitinophagaceae</taxon>
        <taxon>Flavisolibacter</taxon>
    </lineage>
</organism>
<sequence>MHLRYDMKTLLKGCFGILLFSMMSCHDMGKARFIVYNKSNSKIDSLYFMPSNIKTRHFLSLKPGEEVRYKLSMDEQGTDGAYGIMFKQRDKQVSKIFGYFSNGASLEKFTVVEIMDDTLLLRQKY</sequence>
<dbReference type="PROSITE" id="PS51257">
    <property type="entry name" value="PROKAR_LIPOPROTEIN"/>
    <property type="match status" value="1"/>
</dbReference>
<proteinExistence type="predicted"/>
<name>A0A1M4Y4R8_9BACT</name>
<evidence type="ECO:0000313" key="2">
    <source>
        <dbReference type="Proteomes" id="UP000184048"/>
    </source>
</evidence>
<dbReference type="Proteomes" id="UP000184048">
    <property type="component" value="Unassembled WGS sequence"/>
</dbReference>